<dbReference type="AlphaFoldDB" id="A0A9X3WZT5"/>
<organism evidence="4 5">
    <name type="scientific">Terrihalobacillus insolitus</name>
    <dbReference type="NCBI Taxonomy" id="2950438"/>
    <lineage>
        <taxon>Bacteria</taxon>
        <taxon>Bacillati</taxon>
        <taxon>Bacillota</taxon>
        <taxon>Bacilli</taxon>
        <taxon>Bacillales</taxon>
        <taxon>Bacillaceae</taxon>
        <taxon>Terrihalobacillus</taxon>
    </lineage>
</organism>
<dbReference type="GO" id="GO:1901605">
    <property type="term" value="P:alpha-amino acid metabolic process"/>
    <property type="evidence" value="ECO:0007669"/>
    <property type="project" value="UniProtKB-ARBA"/>
</dbReference>
<gene>
    <name evidence="4" type="ORF">NC797_17620</name>
</gene>
<comment type="caution">
    <text evidence="4">The sequence shown here is derived from an EMBL/GenBank/DDBJ whole genome shotgun (WGS) entry which is preliminary data.</text>
</comment>
<keyword evidence="5" id="KW-1185">Reference proteome</keyword>
<dbReference type="Pfam" id="PF00291">
    <property type="entry name" value="PALP"/>
    <property type="match status" value="1"/>
</dbReference>
<proteinExistence type="predicted"/>
<evidence type="ECO:0000256" key="2">
    <source>
        <dbReference type="ARBA" id="ARBA00022898"/>
    </source>
</evidence>
<evidence type="ECO:0000313" key="5">
    <source>
        <dbReference type="Proteomes" id="UP001145050"/>
    </source>
</evidence>
<feature type="domain" description="Tryptophan synthase beta chain-like PALP" evidence="3">
    <location>
        <begin position="30"/>
        <end position="280"/>
    </location>
</feature>
<dbReference type="EMBL" id="JAMQKB010000041">
    <property type="protein sequence ID" value="MDC3426304.1"/>
    <property type="molecule type" value="Genomic_DNA"/>
</dbReference>
<dbReference type="SUPFAM" id="SSF53686">
    <property type="entry name" value="Tryptophan synthase beta subunit-like PLP-dependent enzymes"/>
    <property type="match status" value="1"/>
</dbReference>
<sequence>MEHWPFQDYELPRIDRISNDFYAASFFLMKLLPARYMLQKAVEEKIIRPGGKIIESTSGTFGLALAMICAAKDFKLTLVSDPAIDTKLQSRLADLGVDLKIVDKKEEASGGFQNVRLQLLKDLLKQEPEYYWPRQYDNPYNPASYAKLAEFLVARLGKIDALIGPVGSGGSMVGSAKALKTVFPDLQVVGIDTPYSVLFGQPNGIRPLRGLGNSILPLNLEHSIFDIVSWVPAEKAFHFTRQLHREHGLFMGPTSGASYLVAKWYKDNNPGKKIVSIFPDEGNRYIDTVYSDIWLKSNGFIDNNPIQPPKLVDHPIKELKAWSVMHWNGRSLGSINHNDKLLINT</sequence>
<dbReference type="Proteomes" id="UP001145050">
    <property type="component" value="Unassembled WGS sequence"/>
</dbReference>
<dbReference type="RefSeq" id="WP_272438132.1">
    <property type="nucleotide sequence ID" value="NZ_JAMQKB010000041.1"/>
</dbReference>
<name>A0A9X3WZT5_9BACI</name>
<keyword evidence="2" id="KW-0663">Pyridoxal phosphate</keyword>
<dbReference type="PANTHER" id="PTHR10314">
    <property type="entry name" value="CYSTATHIONINE BETA-SYNTHASE"/>
    <property type="match status" value="1"/>
</dbReference>
<dbReference type="InterPro" id="IPR001926">
    <property type="entry name" value="TrpB-like_PALP"/>
</dbReference>
<evidence type="ECO:0000256" key="1">
    <source>
        <dbReference type="ARBA" id="ARBA00001933"/>
    </source>
</evidence>
<protein>
    <submittedName>
        <fullName evidence="4">Pyridoxal-phosphate dependent enzyme</fullName>
    </submittedName>
</protein>
<dbReference type="CDD" id="cd01561">
    <property type="entry name" value="CBS_like"/>
    <property type="match status" value="1"/>
</dbReference>
<comment type="cofactor">
    <cofactor evidence="1">
        <name>pyridoxal 5'-phosphate</name>
        <dbReference type="ChEBI" id="CHEBI:597326"/>
    </cofactor>
</comment>
<accession>A0A9X3WZT5</accession>
<dbReference type="InterPro" id="IPR050214">
    <property type="entry name" value="Cys_Synth/Cystath_Beta-Synth"/>
</dbReference>
<dbReference type="Gene3D" id="3.40.50.1100">
    <property type="match status" value="2"/>
</dbReference>
<reference evidence="4" key="1">
    <citation type="submission" date="2022-06" db="EMBL/GenBank/DDBJ databases">
        <title>Aquibacillus sp. a new bacterium isolated from soil saline samples.</title>
        <authorList>
            <person name="Galisteo C."/>
            <person name="De La Haba R."/>
            <person name="Sanchez-Porro C."/>
            <person name="Ventosa A."/>
        </authorList>
    </citation>
    <scope>NUCLEOTIDE SEQUENCE</scope>
    <source>
        <strain evidence="4">3ASR75-11</strain>
    </source>
</reference>
<dbReference type="InterPro" id="IPR036052">
    <property type="entry name" value="TrpB-like_PALP_sf"/>
</dbReference>
<evidence type="ECO:0000259" key="3">
    <source>
        <dbReference type="Pfam" id="PF00291"/>
    </source>
</evidence>
<evidence type="ECO:0000313" key="4">
    <source>
        <dbReference type="EMBL" id="MDC3426304.1"/>
    </source>
</evidence>